<dbReference type="RefSeq" id="XP_024711651.1">
    <property type="nucleotide sequence ID" value="XM_024860094.1"/>
</dbReference>
<feature type="transmembrane region" description="Helical" evidence="9">
    <location>
        <begin position="424"/>
        <end position="441"/>
    </location>
</feature>
<evidence type="ECO:0000256" key="5">
    <source>
        <dbReference type="ARBA" id="ARBA00022989"/>
    </source>
</evidence>
<feature type="transmembrane region" description="Helical" evidence="9">
    <location>
        <begin position="156"/>
        <end position="174"/>
    </location>
</feature>
<gene>
    <name evidence="10" type="ORF">C7M61_004777</name>
</gene>
<comment type="subcellular location">
    <subcellularLocation>
        <location evidence="1">Endomembrane system</location>
        <topology evidence="1">Multi-pass membrane protein</topology>
    </subcellularLocation>
</comment>
<feature type="transmembrane region" description="Helical" evidence="9">
    <location>
        <begin position="224"/>
        <end position="247"/>
    </location>
</feature>
<dbReference type="InterPro" id="IPR036259">
    <property type="entry name" value="MFS_trans_sf"/>
</dbReference>
<feature type="transmembrane region" description="Helical" evidence="9">
    <location>
        <begin position="479"/>
        <end position="497"/>
    </location>
</feature>
<dbReference type="FunFam" id="1.20.1250.20:FF:000197">
    <property type="entry name" value="Siderophore iron transporter 1"/>
    <property type="match status" value="1"/>
</dbReference>
<keyword evidence="7 9" id="KW-0472">Membrane</keyword>
<evidence type="ECO:0000256" key="1">
    <source>
        <dbReference type="ARBA" id="ARBA00004127"/>
    </source>
</evidence>
<dbReference type="STRING" id="418784.A0A2P7YGN0"/>
<evidence type="ECO:0000313" key="10">
    <source>
        <dbReference type="EMBL" id="PSK35115.1"/>
    </source>
</evidence>
<feature type="transmembrane region" description="Helical" evidence="9">
    <location>
        <begin position="345"/>
        <end position="362"/>
    </location>
</feature>
<accession>A0A2P7YGN0</accession>
<dbReference type="GO" id="GO:0005886">
    <property type="term" value="C:plasma membrane"/>
    <property type="evidence" value="ECO:0007669"/>
    <property type="project" value="TreeGrafter"/>
</dbReference>
<dbReference type="GO" id="GO:0005774">
    <property type="term" value="C:vacuolar membrane"/>
    <property type="evidence" value="ECO:0007669"/>
    <property type="project" value="TreeGrafter"/>
</dbReference>
<evidence type="ECO:0000256" key="8">
    <source>
        <dbReference type="SAM" id="MobiDB-lite"/>
    </source>
</evidence>
<evidence type="ECO:0000256" key="4">
    <source>
        <dbReference type="ARBA" id="ARBA00022692"/>
    </source>
</evidence>
<feature type="region of interest" description="Disordered" evidence="8">
    <location>
        <begin position="1"/>
        <end position="26"/>
    </location>
</feature>
<feature type="transmembrane region" description="Helical" evidence="9">
    <location>
        <begin position="311"/>
        <end position="333"/>
    </location>
</feature>
<dbReference type="InterPro" id="IPR011701">
    <property type="entry name" value="MFS"/>
</dbReference>
<evidence type="ECO:0000256" key="6">
    <source>
        <dbReference type="ARBA" id="ARBA00023065"/>
    </source>
</evidence>
<organism evidence="10 11">
    <name type="scientific">Candidozyma pseudohaemuli</name>
    <dbReference type="NCBI Taxonomy" id="418784"/>
    <lineage>
        <taxon>Eukaryota</taxon>
        <taxon>Fungi</taxon>
        <taxon>Dikarya</taxon>
        <taxon>Ascomycota</taxon>
        <taxon>Saccharomycotina</taxon>
        <taxon>Pichiomycetes</taxon>
        <taxon>Metschnikowiaceae</taxon>
        <taxon>Candidozyma</taxon>
    </lineage>
</organism>
<dbReference type="Pfam" id="PF07690">
    <property type="entry name" value="MFS_1"/>
    <property type="match status" value="1"/>
</dbReference>
<feature type="transmembrane region" description="Helical" evidence="9">
    <location>
        <begin position="61"/>
        <end position="80"/>
    </location>
</feature>
<dbReference type="PANTHER" id="PTHR23501">
    <property type="entry name" value="MAJOR FACILITATOR SUPERFAMILY"/>
    <property type="match status" value="1"/>
</dbReference>
<keyword evidence="6" id="KW-0406">Ion transport</keyword>
<dbReference type="EMBL" id="PYFQ01000018">
    <property type="protein sequence ID" value="PSK35115.1"/>
    <property type="molecule type" value="Genomic_DNA"/>
</dbReference>
<dbReference type="Proteomes" id="UP000241107">
    <property type="component" value="Unassembled WGS sequence"/>
</dbReference>
<evidence type="ECO:0008006" key="12">
    <source>
        <dbReference type="Google" id="ProtNLM"/>
    </source>
</evidence>
<sequence length="677" mass="76523">MDQKQKDTKPEQQIHDSKTDSSNDLDLSLSVRSSKDAASTVRPKSFGIRKSEVIMAQMTNWWAKGCFYFTIFLCMYIAMLENSALRVFTGYATDSYRQHSLMSTISVIRDVVGAASLPFFARLSDNFGRFELFLVAMVFRIIGVIIQFNAFDIERYAVGAVLYGFGAAGMRILWQINLSDASTLRWRLLAVGVLSMQTIVNTWSSGEVTSSLLKYHDWRFGIGMWAFITPLVCLPYMVMFLTLIILASKTEVWREIRAEEKEEFLEANPSARRFLDEMRSNKWYSLNGLSATMKYLGIVIRQYLHDIFWKVDFIGCLFIAVGFGLILAPLTLAGGYESRWQDASTIIPLVFGFLTIPLFVLWETKVTKRPMLPFKVMKNRGVWAGFLVGIFANIMSRMPNAYAYPVLLVGMNASELVATRTPQLGRFVEGIAVPILGFVLARVRRTKGFVLFGNCVMCIAMGVFVHFRGSNDGLRDKYFRDGVAIGMCLLGFATMFYTRVVAVSVQACTNHEYMAIVTSIFAAFYRIGAAAGSSISGAIWTQDMHRTIRNHMVDLGVDPSLANMAYESPYRFIERWEWGTPARRAVSIAYAEIQKKLCITGLCLCAPMFVWIFLLRDHRLVDAQNLDDEGLVAEGKNTDEAAERKKSQVVFTDDKDYIMDFVKKIFGRKVPSTESKV</sequence>
<feature type="transmembrane region" description="Helical" evidence="9">
    <location>
        <begin position="382"/>
        <end position="404"/>
    </location>
</feature>
<comment type="caution">
    <text evidence="10">The sequence shown here is derived from an EMBL/GenBank/DDBJ whole genome shotgun (WGS) entry which is preliminary data.</text>
</comment>
<feature type="transmembrane region" description="Helical" evidence="9">
    <location>
        <begin position="597"/>
        <end position="615"/>
    </location>
</feature>
<protein>
    <recommendedName>
        <fullName evidence="12">Major facilitator superfamily (MFS) profile domain-containing protein</fullName>
    </recommendedName>
</protein>
<dbReference type="GO" id="GO:0015343">
    <property type="term" value="F:siderophore-iron transmembrane transporter activity"/>
    <property type="evidence" value="ECO:0007669"/>
    <property type="project" value="TreeGrafter"/>
</dbReference>
<reference evidence="10 11" key="1">
    <citation type="submission" date="2018-03" db="EMBL/GenBank/DDBJ databases">
        <title>Candida pseudohaemulonii genome assembly and annotation.</title>
        <authorList>
            <person name="Munoz J.F."/>
            <person name="Gade L.G."/>
            <person name="Chow N.A."/>
            <person name="Litvintseva A.P."/>
            <person name="Loparev V.N."/>
            <person name="Cuomo C.A."/>
        </authorList>
    </citation>
    <scope>NUCLEOTIDE SEQUENCE [LARGE SCALE GENOMIC DNA]</scope>
    <source>
        <strain evidence="10 11">B12108</strain>
    </source>
</reference>
<feature type="transmembrane region" description="Helical" evidence="9">
    <location>
        <begin position="132"/>
        <end position="150"/>
    </location>
</feature>
<keyword evidence="11" id="KW-1185">Reference proteome</keyword>
<keyword evidence="4 9" id="KW-0812">Transmembrane</keyword>
<dbReference type="SUPFAM" id="SSF103473">
    <property type="entry name" value="MFS general substrate transporter"/>
    <property type="match status" value="1"/>
</dbReference>
<keyword evidence="5 9" id="KW-1133">Transmembrane helix</keyword>
<dbReference type="GeneID" id="36568164"/>
<name>A0A2P7YGN0_9ASCO</name>
<dbReference type="OrthoDB" id="2241241at2759"/>
<dbReference type="PANTHER" id="PTHR23501:SF92">
    <property type="entry name" value="GLUTATHIONE EXCHANGER 1-RELATED"/>
    <property type="match status" value="1"/>
</dbReference>
<evidence type="ECO:0000256" key="9">
    <source>
        <dbReference type="SAM" id="Phobius"/>
    </source>
</evidence>
<comment type="similarity">
    <text evidence="2">Belongs to the major facilitator superfamily.</text>
</comment>
<feature type="compositionally biased region" description="Basic and acidic residues" evidence="8">
    <location>
        <begin position="1"/>
        <end position="21"/>
    </location>
</feature>
<evidence type="ECO:0000313" key="11">
    <source>
        <dbReference type="Proteomes" id="UP000241107"/>
    </source>
</evidence>
<keyword evidence="3" id="KW-0813">Transport</keyword>
<dbReference type="GO" id="GO:0005768">
    <property type="term" value="C:endosome"/>
    <property type="evidence" value="ECO:0007669"/>
    <property type="project" value="TreeGrafter"/>
</dbReference>
<evidence type="ECO:0000256" key="2">
    <source>
        <dbReference type="ARBA" id="ARBA00008335"/>
    </source>
</evidence>
<dbReference type="Gene3D" id="1.20.1250.20">
    <property type="entry name" value="MFS general substrate transporter like domains"/>
    <property type="match status" value="2"/>
</dbReference>
<dbReference type="VEuPathDB" id="FungiDB:C7M61_004777"/>
<proteinExistence type="inferred from homology"/>
<evidence type="ECO:0000256" key="7">
    <source>
        <dbReference type="ARBA" id="ARBA00023136"/>
    </source>
</evidence>
<dbReference type="AlphaFoldDB" id="A0A2P7YGN0"/>
<evidence type="ECO:0000256" key="3">
    <source>
        <dbReference type="ARBA" id="ARBA00022448"/>
    </source>
</evidence>
<feature type="transmembrane region" description="Helical" evidence="9">
    <location>
        <begin position="448"/>
        <end position="467"/>
    </location>
</feature>